<evidence type="ECO:0000313" key="11">
    <source>
        <dbReference type="Proteomes" id="UP000184510"/>
    </source>
</evidence>
<keyword evidence="6 9" id="KW-1133">Transmembrane helix</keyword>
<keyword evidence="7 9" id="KW-0472">Membrane</keyword>
<keyword evidence="3" id="KW-0813">Transport</keyword>
<dbReference type="Proteomes" id="UP000184510">
    <property type="component" value="Unassembled WGS sequence"/>
</dbReference>
<comment type="similarity">
    <text evidence="2">Belongs to the autoinducer-2 exporter (AI-2E) (TC 2.A.86) family.</text>
</comment>
<feature type="transmembrane region" description="Helical" evidence="9">
    <location>
        <begin position="47"/>
        <end position="68"/>
    </location>
</feature>
<accession>A0A1M6BI99</accession>
<dbReference type="AlphaFoldDB" id="A0A1M6BI99"/>
<dbReference type="STRING" id="1123071.SAMN02745181_0228"/>
<proteinExistence type="inferred from homology"/>
<evidence type="ECO:0000256" key="2">
    <source>
        <dbReference type="ARBA" id="ARBA00009773"/>
    </source>
</evidence>
<evidence type="ECO:0000256" key="8">
    <source>
        <dbReference type="SAM" id="MobiDB-lite"/>
    </source>
</evidence>
<evidence type="ECO:0000256" key="4">
    <source>
        <dbReference type="ARBA" id="ARBA00022475"/>
    </source>
</evidence>
<feature type="transmembrane region" description="Helical" evidence="9">
    <location>
        <begin position="226"/>
        <end position="247"/>
    </location>
</feature>
<feature type="transmembrane region" description="Helical" evidence="9">
    <location>
        <begin position="320"/>
        <end position="344"/>
    </location>
</feature>
<dbReference type="PANTHER" id="PTHR21716:SF53">
    <property type="entry name" value="PERMEASE PERM-RELATED"/>
    <property type="match status" value="1"/>
</dbReference>
<evidence type="ECO:0000256" key="6">
    <source>
        <dbReference type="ARBA" id="ARBA00022989"/>
    </source>
</evidence>
<dbReference type="GO" id="GO:0055085">
    <property type="term" value="P:transmembrane transport"/>
    <property type="evidence" value="ECO:0007669"/>
    <property type="project" value="TreeGrafter"/>
</dbReference>
<evidence type="ECO:0000256" key="1">
    <source>
        <dbReference type="ARBA" id="ARBA00004651"/>
    </source>
</evidence>
<dbReference type="FunCoup" id="A0A1M6BI99">
    <property type="interactions" value="133"/>
</dbReference>
<evidence type="ECO:0000313" key="10">
    <source>
        <dbReference type="EMBL" id="SHI48431.1"/>
    </source>
</evidence>
<feature type="transmembrane region" description="Helical" evidence="9">
    <location>
        <begin position="292"/>
        <end position="314"/>
    </location>
</feature>
<evidence type="ECO:0000256" key="7">
    <source>
        <dbReference type="ARBA" id="ARBA00023136"/>
    </source>
</evidence>
<keyword evidence="4" id="KW-1003">Cell membrane</keyword>
<sequence>MEDQFPTPFQRKTLWKALTGLAITTLGILLVGLIWLVGNVLSYLQPVLIPLAIAGIVAYLLDPAVSWLQRKGLSRLRSVLVVFFSFLMGILLMGWIVIPPIVQQVSDLLDDKERLGDKVSKTLHDLGEIGWIKPGVQWALAEHVEEANGNGKNGGAAVKKDEPSPKQTPEDTESVEGSEESLLDEVVAPDVAPPFQDTNLAHYLSSNTERIAGTVSKLITSGTSTILSTLGLILGLAMVPIYLYYFLKESSSIKAHWHDYVPLKASEFKNEVVDTLQEINGYLISFFRGQMLVAFIDGILVGIALMIFGLPYALVIGLAMAILGVIPYIGNIICLVPACMIAYVHFAFPENRGMLEGVLGSNQWAYVAATVAIFVIVQQINSLVTAPKIVGDSVGLHPMTVIFSMLFWSLLLGGFLGALLAVPMTASVKVLFRRYIWERKMSPSAVDGPPPEEDLDESTATA</sequence>
<dbReference type="RefSeq" id="WP_143157670.1">
    <property type="nucleotide sequence ID" value="NZ_FQYR01000002.1"/>
</dbReference>
<keyword evidence="5 9" id="KW-0812">Transmembrane</keyword>
<organism evidence="10 11">
    <name type="scientific">Rubritalea squalenifaciens DSM 18772</name>
    <dbReference type="NCBI Taxonomy" id="1123071"/>
    <lineage>
        <taxon>Bacteria</taxon>
        <taxon>Pseudomonadati</taxon>
        <taxon>Verrucomicrobiota</taxon>
        <taxon>Verrucomicrobiia</taxon>
        <taxon>Verrucomicrobiales</taxon>
        <taxon>Rubritaleaceae</taxon>
        <taxon>Rubritalea</taxon>
    </lineage>
</organism>
<dbReference type="EMBL" id="FQYR01000002">
    <property type="protein sequence ID" value="SHI48431.1"/>
    <property type="molecule type" value="Genomic_DNA"/>
</dbReference>
<dbReference type="Pfam" id="PF01594">
    <property type="entry name" value="AI-2E_transport"/>
    <property type="match status" value="2"/>
</dbReference>
<evidence type="ECO:0008006" key="12">
    <source>
        <dbReference type="Google" id="ProtNLM"/>
    </source>
</evidence>
<evidence type="ECO:0000256" key="9">
    <source>
        <dbReference type="SAM" id="Phobius"/>
    </source>
</evidence>
<dbReference type="InParanoid" id="A0A1M6BI99"/>
<evidence type="ECO:0000256" key="3">
    <source>
        <dbReference type="ARBA" id="ARBA00022448"/>
    </source>
</evidence>
<feature type="region of interest" description="Disordered" evidence="8">
    <location>
        <begin position="443"/>
        <end position="462"/>
    </location>
</feature>
<feature type="transmembrane region" description="Helical" evidence="9">
    <location>
        <begin position="406"/>
        <end position="432"/>
    </location>
</feature>
<dbReference type="OrthoDB" id="9793390at2"/>
<feature type="transmembrane region" description="Helical" evidence="9">
    <location>
        <begin position="364"/>
        <end position="386"/>
    </location>
</feature>
<feature type="compositionally biased region" description="Acidic residues" evidence="8">
    <location>
        <begin position="170"/>
        <end position="180"/>
    </location>
</feature>
<keyword evidence="11" id="KW-1185">Reference proteome</keyword>
<name>A0A1M6BI99_9BACT</name>
<feature type="region of interest" description="Disordered" evidence="8">
    <location>
        <begin position="149"/>
        <end position="180"/>
    </location>
</feature>
<feature type="transmembrane region" description="Helical" evidence="9">
    <location>
        <begin position="80"/>
        <end position="102"/>
    </location>
</feature>
<protein>
    <recommendedName>
        <fullName evidence="12">AI-2E family transporter</fullName>
    </recommendedName>
</protein>
<gene>
    <name evidence="10" type="ORF">SAMN02745181_0228</name>
</gene>
<feature type="compositionally biased region" description="Acidic residues" evidence="8">
    <location>
        <begin position="450"/>
        <end position="462"/>
    </location>
</feature>
<evidence type="ECO:0000256" key="5">
    <source>
        <dbReference type="ARBA" id="ARBA00022692"/>
    </source>
</evidence>
<dbReference type="PANTHER" id="PTHR21716">
    <property type="entry name" value="TRANSMEMBRANE PROTEIN"/>
    <property type="match status" value="1"/>
</dbReference>
<reference evidence="10 11" key="1">
    <citation type="submission" date="2016-11" db="EMBL/GenBank/DDBJ databases">
        <authorList>
            <person name="Jaros S."/>
            <person name="Januszkiewicz K."/>
            <person name="Wedrychowicz H."/>
        </authorList>
    </citation>
    <scope>NUCLEOTIDE SEQUENCE [LARGE SCALE GENOMIC DNA]</scope>
    <source>
        <strain evidence="10 11">DSM 18772</strain>
    </source>
</reference>
<dbReference type="InterPro" id="IPR002549">
    <property type="entry name" value="AI-2E-like"/>
</dbReference>
<feature type="transmembrane region" description="Helical" evidence="9">
    <location>
        <begin position="21"/>
        <end position="41"/>
    </location>
</feature>
<comment type="subcellular location">
    <subcellularLocation>
        <location evidence="1">Cell membrane</location>
        <topology evidence="1">Multi-pass membrane protein</topology>
    </subcellularLocation>
</comment>
<dbReference type="GO" id="GO:0005886">
    <property type="term" value="C:plasma membrane"/>
    <property type="evidence" value="ECO:0007669"/>
    <property type="project" value="UniProtKB-SubCell"/>
</dbReference>